<comment type="caution">
    <text evidence="3">The sequence shown here is derived from an EMBL/GenBank/DDBJ whole genome shotgun (WGS) entry which is preliminary data.</text>
</comment>
<reference evidence="3" key="2">
    <citation type="submission" date="2015-07" db="EMBL/GenBank/DDBJ databases">
        <title>MeaNS - Measles Nucleotide Surveillance Program.</title>
        <authorList>
            <person name="Tran T."/>
            <person name="Druce J."/>
        </authorList>
    </citation>
    <scope>NUCLEOTIDE SEQUENCE</scope>
    <source>
        <strain evidence="3">DSM 9887</strain>
    </source>
</reference>
<dbReference type="EMBL" id="LGIQ01000009">
    <property type="protein sequence ID" value="KNB71586.1"/>
    <property type="molecule type" value="Genomic_DNA"/>
</dbReference>
<evidence type="ECO:0000313" key="3">
    <source>
        <dbReference type="EMBL" id="KNB71586.1"/>
    </source>
</evidence>
<dbReference type="Pfam" id="PF07700">
    <property type="entry name" value="HNOB"/>
    <property type="match status" value="1"/>
</dbReference>
<dbReference type="AlphaFoldDB" id="A0A0K9YSD9"/>
<sequence>MKGMIFTTFLEMVENKFSLRVADTIIRSADLASGGSYTTLGTYDHHEMIQLVVKLSEQTGIPASDLVRSFGEYLFVHLMESHPAFAAENSTVFAFLLRVDKYIHVEVNKLYPEAELPRFSYDTSEPGTLIMTYRSSRPFADLAEGLIMGCIQHYGEEIALRREDLEEGTAARFILSERK</sequence>
<dbReference type="Proteomes" id="UP000036834">
    <property type="component" value="Unassembled WGS sequence"/>
</dbReference>
<reference evidence="2 5" key="3">
    <citation type="submission" date="2019-06" db="EMBL/GenBank/DDBJ databases">
        <title>Whole genome shotgun sequence of Brevibacillus reuszeri NBRC 15719.</title>
        <authorList>
            <person name="Hosoyama A."/>
            <person name="Uohara A."/>
            <person name="Ohji S."/>
            <person name="Ichikawa N."/>
        </authorList>
    </citation>
    <scope>NUCLEOTIDE SEQUENCE [LARGE SCALE GENOMIC DNA]</scope>
    <source>
        <strain evidence="2 5">NBRC 15719</strain>
    </source>
</reference>
<protein>
    <submittedName>
        <fullName evidence="2">Guanylate cyclase</fullName>
    </submittedName>
</protein>
<dbReference type="SUPFAM" id="SSF111126">
    <property type="entry name" value="Ligand-binding domain in the NO signalling and Golgi transport"/>
    <property type="match status" value="1"/>
</dbReference>
<keyword evidence="5" id="KW-1185">Reference proteome</keyword>
<proteinExistence type="predicted"/>
<dbReference type="InterPro" id="IPR011644">
    <property type="entry name" value="Heme_NO-bd"/>
</dbReference>
<evidence type="ECO:0000313" key="4">
    <source>
        <dbReference type="Proteomes" id="UP000036834"/>
    </source>
</evidence>
<dbReference type="InterPro" id="IPR024096">
    <property type="entry name" value="NO_sig/Golgi_transp_ligand-bd"/>
</dbReference>
<reference evidence="4" key="1">
    <citation type="submission" date="2015-07" db="EMBL/GenBank/DDBJ databases">
        <title>Genome sequencing project for genomic taxonomy and phylogenomics of Bacillus-like bacteria.</title>
        <authorList>
            <person name="Liu B."/>
            <person name="Wang J."/>
            <person name="Zhu Y."/>
            <person name="Liu G."/>
            <person name="Chen Q."/>
            <person name="Chen Z."/>
            <person name="Lan J."/>
            <person name="Che J."/>
            <person name="Ge C."/>
            <person name="Shi H."/>
            <person name="Pan Z."/>
            <person name="Liu X."/>
        </authorList>
    </citation>
    <scope>NUCLEOTIDE SEQUENCE [LARGE SCALE GENOMIC DNA]</scope>
    <source>
        <strain evidence="4">DSM 9887</strain>
    </source>
</reference>
<dbReference type="Proteomes" id="UP000319578">
    <property type="component" value="Unassembled WGS sequence"/>
</dbReference>
<dbReference type="Gene3D" id="3.90.1520.10">
    <property type="entry name" value="H-NOX domain"/>
    <property type="match status" value="1"/>
</dbReference>
<feature type="domain" description="Heme NO-binding" evidence="1">
    <location>
        <begin position="2"/>
        <end position="160"/>
    </location>
</feature>
<evidence type="ECO:0000313" key="2">
    <source>
        <dbReference type="EMBL" id="GED67251.1"/>
    </source>
</evidence>
<accession>A0A0K9YSD9</accession>
<name>A0A0K9YSD9_9BACL</name>
<dbReference type="GO" id="GO:0020037">
    <property type="term" value="F:heme binding"/>
    <property type="evidence" value="ECO:0007669"/>
    <property type="project" value="InterPro"/>
</dbReference>
<dbReference type="OrthoDB" id="7266652at2"/>
<organism evidence="3 4">
    <name type="scientific">Brevibacillus reuszeri</name>
    <dbReference type="NCBI Taxonomy" id="54915"/>
    <lineage>
        <taxon>Bacteria</taxon>
        <taxon>Bacillati</taxon>
        <taxon>Bacillota</taxon>
        <taxon>Bacilli</taxon>
        <taxon>Bacillales</taxon>
        <taxon>Paenibacillaceae</taxon>
        <taxon>Brevibacillus</taxon>
    </lineage>
</organism>
<dbReference type="PATRIC" id="fig|54915.3.peg.3682"/>
<dbReference type="EMBL" id="BJON01000003">
    <property type="protein sequence ID" value="GED67251.1"/>
    <property type="molecule type" value="Genomic_DNA"/>
</dbReference>
<gene>
    <name evidence="3" type="ORF">ADS79_22755</name>
    <name evidence="2" type="ORF">BRE01_09530</name>
</gene>
<evidence type="ECO:0000259" key="1">
    <source>
        <dbReference type="Pfam" id="PF07700"/>
    </source>
</evidence>
<dbReference type="STRING" id="54915.ADS79_22755"/>
<evidence type="ECO:0000313" key="5">
    <source>
        <dbReference type="Proteomes" id="UP000319578"/>
    </source>
</evidence>
<dbReference type="InterPro" id="IPR038158">
    <property type="entry name" value="H-NOX_domain_sf"/>
</dbReference>